<dbReference type="AlphaFoldDB" id="H8XTL8"/>
<dbReference type="Pfam" id="PF04784">
    <property type="entry name" value="DUF547"/>
    <property type="match status" value="1"/>
</dbReference>
<evidence type="ECO:0000313" key="2">
    <source>
        <dbReference type="EMBL" id="CCG53598.1"/>
    </source>
</evidence>
<dbReference type="EMBL" id="HE774682">
    <property type="protein sequence ID" value="CCG53598.1"/>
    <property type="molecule type" value="Genomic_DNA"/>
</dbReference>
<dbReference type="KEGG" id="fin:KQS_08305"/>
<protein>
    <recommendedName>
        <fullName evidence="1">DUF547 domain-containing protein</fullName>
    </recommendedName>
</protein>
<dbReference type="OrthoDB" id="526867at2"/>
<sequence>MKEVLNIIQLSEKLLIAVKMQENTFIYEQKLSELTLDELQKQLVNDDDKKVFWINCYNAFFQLLAKRNELVKKSIFKSKLITIANTKFSLDNIEHGILRKYRWKLSFGYLPNIFASKIIKSLAVSKLDFRIHFALNCGAKSCPPIAFYTLEKIDNQLQMAMISFLESETFVDYENKKITTSKLIYWYQGDFGGRTKILTLLKQVLNLKEKEYKLLFSKYSWETQLENYSS</sequence>
<feature type="domain" description="DUF547" evidence="1">
    <location>
        <begin position="45"/>
        <end position="165"/>
    </location>
</feature>
<dbReference type="PANTHER" id="PTHR46361:SF3">
    <property type="entry name" value="ELECTRON CARRIER_ PROTEIN DISULFIDE OXIDOREDUCTASE"/>
    <property type="match status" value="1"/>
</dbReference>
<dbReference type="eggNOG" id="COG3387">
    <property type="taxonomic scope" value="Bacteria"/>
</dbReference>
<dbReference type="PANTHER" id="PTHR46361">
    <property type="entry name" value="ELECTRON CARRIER/ PROTEIN DISULFIDE OXIDOREDUCTASE"/>
    <property type="match status" value="1"/>
</dbReference>
<evidence type="ECO:0000259" key="1">
    <source>
        <dbReference type="Pfam" id="PF04784"/>
    </source>
</evidence>
<reference evidence="3" key="2">
    <citation type="submission" date="2012-03" db="EMBL/GenBank/DDBJ databases">
        <title>Complete genome sequence of Flavobacterium indicum GPTSA100-9T, isolated from warm spring water.</title>
        <authorList>
            <person name="Barbier P."/>
            <person name="Houel A."/>
            <person name="Loux V."/>
            <person name="Poulain J."/>
            <person name="Bernardet J.-F."/>
            <person name="Touchon M."/>
            <person name="Duchaud E."/>
        </authorList>
    </citation>
    <scope>NUCLEOTIDE SEQUENCE [LARGE SCALE GENOMIC DNA]</scope>
    <source>
        <strain evidence="3">DSM 17447 / CIP 109464 / GPTSA100-9</strain>
    </source>
</reference>
<dbReference type="InterPro" id="IPR006869">
    <property type="entry name" value="DUF547"/>
</dbReference>
<dbReference type="Proteomes" id="UP000007599">
    <property type="component" value="Chromosome I"/>
</dbReference>
<accession>H8XTL8</accession>
<name>H8XTL8_FLAIG</name>
<gene>
    <name evidence="2" type="ordered locus">KQS_08305</name>
</gene>
<proteinExistence type="predicted"/>
<reference evidence="2 3" key="1">
    <citation type="journal article" date="2012" name="J. Bacteriol.">
        <title>Complete Genome Sequence of Flavobacterium indicum GPSTA100-9T, Isolated from Warm Spring Water.</title>
        <authorList>
            <person name="Barbier P."/>
            <person name="Houel A."/>
            <person name="Loux V."/>
            <person name="Poulain J."/>
            <person name="Bernardet J.F."/>
            <person name="Touchon M."/>
            <person name="Duchaud E."/>
        </authorList>
    </citation>
    <scope>NUCLEOTIDE SEQUENCE [LARGE SCALE GENOMIC DNA]</scope>
    <source>
        <strain evidence="3">DSM 17447 / CIP 109464 / GPTSA100-9</strain>
    </source>
</reference>
<dbReference type="RefSeq" id="WP_014388717.1">
    <property type="nucleotide sequence ID" value="NC_017025.1"/>
</dbReference>
<organism evidence="2 3">
    <name type="scientific">Flavobacterium indicum (strain DSM 17447 / CIP 109464 / GPTSA100-9)</name>
    <dbReference type="NCBI Taxonomy" id="1094466"/>
    <lineage>
        <taxon>Bacteria</taxon>
        <taxon>Pseudomonadati</taxon>
        <taxon>Bacteroidota</taxon>
        <taxon>Flavobacteriia</taxon>
        <taxon>Flavobacteriales</taxon>
        <taxon>Flavobacteriaceae</taxon>
        <taxon>Flavobacterium</taxon>
    </lineage>
</organism>
<keyword evidence="3" id="KW-1185">Reference proteome</keyword>
<dbReference type="PATRIC" id="fig|1094466.5.peg.1625"/>
<evidence type="ECO:0000313" key="3">
    <source>
        <dbReference type="Proteomes" id="UP000007599"/>
    </source>
</evidence>
<dbReference type="HOGENOM" id="CLU_054137_1_2_10"/>
<dbReference type="STRING" id="1094466.KQS_08305"/>